<dbReference type="InterPro" id="IPR046111">
    <property type="entry name" value="DUF6048"/>
</dbReference>
<dbReference type="Pfam" id="PF19515">
    <property type="entry name" value="DUF6048"/>
    <property type="match status" value="1"/>
</dbReference>
<organism evidence="3 4">
    <name type="scientific">Candidatus Limisoma faecipullorum</name>
    <dbReference type="NCBI Taxonomy" id="2840854"/>
    <lineage>
        <taxon>Bacteria</taxon>
        <taxon>Pseudomonadati</taxon>
        <taxon>Bacteroidota</taxon>
        <taxon>Bacteroidia</taxon>
        <taxon>Bacteroidales</taxon>
        <taxon>Candidatus Limisoma</taxon>
    </lineage>
</organism>
<accession>A0A9D9NKM1</accession>
<evidence type="ECO:0000313" key="4">
    <source>
        <dbReference type="Proteomes" id="UP000823598"/>
    </source>
</evidence>
<feature type="compositionally biased region" description="Basic and acidic residues" evidence="1">
    <location>
        <begin position="301"/>
        <end position="312"/>
    </location>
</feature>
<proteinExistence type="predicted"/>
<dbReference type="Proteomes" id="UP000823598">
    <property type="component" value="Unassembled WGS sequence"/>
</dbReference>
<keyword evidence="2" id="KW-0732">Signal</keyword>
<protein>
    <recommendedName>
        <fullName evidence="5">Outer membrane protein beta-barrel domain-containing protein</fullName>
    </recommendedName>
</protein>
<name>A0A9D9NKM1_9BACT</name>
<evidence type="ECO:0000256" key="2">
    <source>
        <dbReference type="SAM" id="SignalP"/>
    </source>
</evidence>
<evidence type="ECO:0008006" key="5">
    <source>
        <dbReference type="Google" id="ProtNLM"/>
    </source>
</evidence>
<dbReference type="AlphaFoldDB" id="A0A9D9NKM1"/>
<dbReference type="EMBL" id="JADIMC010000093">
    <property type="protein sequence ID" value="MBO8476930.1"/>
    <property type="molecule type" value="Genomic_DNA"/>
</dbReference>
<feature type="chain" id="PRO_5039066224" description="Outer membrane protein beta-barrel domain-containing protein" evidence="2">
    <location>
        <begin position="23"/>
        <end position="321"/>
    </location>
</feature>
<sequence>MKTARAFVIMLLCVFSAVVVFAQRKVTPVDTSDELKIVTQEELKKIKARAKAEQELADSLERDSLKLDSIENANKVVRPLLMSAAFGANIFDPLMRVFGQDYGGGELWAALNLKNRYIPVVELGFGMANSTPDEGNYTYKSKPAFYGKIGMNYNFMASKDPKYQFYLGVRAGWSAFKYDITGVTVNDGIWGHESMFDITGQSSHATWGEVVAGLQVGLFRNFSMGWSFRYNFLFNVKDNPSSRVWYIPGFGKRDGKINVSVSLIYNLPLSKTEEIKNVMEDGSRPIEVEPADTVRTATDTIPEREERVKEPEATAIPVFEE</sequence>
<evidence type="ECO:0000313" key="3">
    <source>
        <dbReference type="EMBL" id="MBO8476930.1"/>
    </source>
</evidence>
<feature type="region of interest" description="Disordered" evidence="1">
    <location>
        <begin position="285"/>
        <end position="321"/>
    </location>
</feature>
<feature type="signal peptide" evidence="2">
    <location>
        <begin position="1"/>
        <end position="22"/>
    </location>
</feature>
<reference evidence="3" key="2">
    <citation type="journal article" date="2021" name="PeerJ">
        <title>Extensive microbial diversity within the chicken gut microbiome revealed by metagenomics and culture.</title>
        <authorList>
            <person name="Gilroy R."/>
            <person name="Ravi A."/>
            <person name="Getino M."/>
            <person name="Pursley I."/>
            <person name="Horton D.L."/>
            <person name="Alikhan N.F."/>
            <person name="Baker D."/>
            <person name="Gharbi K."/>
            <person name="Hall N."/>
            <person name="Watson M."/>
            <person name="Adriaenssens E.M."/>
            <person name="Foster-Nyarko E."/>
            <person name="Jarju S."/>
            <person name="Secka A."/>
            <person name="Antonio M."/>
            <person name="Oren A."/>
            <person name="Chaudhuri R.R."/>
            <person name="La Ragione R."/>
            <person name="Hildebrand F."/>
            <person name="Pallen M.J."/>
        </authorList>
    </citation>
    <scope>NUCLEOTIDE SEQUENCE</scope>
    <source>
        <strain evidence="3">6919</strain>
    </source>
</reference>
<gene>
    <name evidence="3" type="ORF">IAB88_08050</name>
</gene>
<reference evidence="3" key="1">
    <citation type="submission" date="2020-10" db="EMBL/GenBank/DDBJ databases">
        <authorList>
            <person name="Gilroy R."/>
        </authorList>
    </citation>
    <scope>NUCLEOTIDE SEQUENCE</scope>
    <source>
        <strain evidence="3">6919</strain>
    </source>
</reference>
<comment type="caution">
    <text evidence="3">The sequence shown here is derived from an EMBL/GenBank/DDBJ whole genome shotgun (WGS) entry which is preliminary data.</text>
</comment>
<evidence type="ECO:0000256" key="1">
    <source>
        <dbReference type="SAM" id="MobiDB-lite"/>
    </source>
</evidence>